<reference evidence="2 3" key="1">
    <citation type="submission" date="2016-04" db="EMBL/GenBank/DDBJ databases">
        <title>A degradative enzymes factory behind the ericoid mycorrhizal symbiosis.</title>
        <authorList>
            <consortium name="DOE Joint Genome Institute"/>
            <person name="Martino E."/>
            <person name="Morin E."/>
            <person name="Grelet G."/>
            <person name="Kuo A."/>
            <person name="Kohler A."/>
            <person name="Daghino S."/>
            <person name="Barry K."/>
            <person name="Choi C."/>
            <person name="Cichocki N."/>
            <person name="Clum A."/>
            <person name="Copeland A."/>
            <person name="Hainaut M."/>
            <person name="Haridas S."/>
            <person name="Labutti K."/>
            <person name="Lindquist E."/>
            <person name="Lipzen A."/>
            <person name="Khouja H.-R."/>
            <person name="Murat C."/>
            <person name="Ohm R."/>
            <person name="Olson A."/>
            <person name="Spatafora J."/>
            <person name="Veneault-Fourrey C."/>
            <person name="Henrissat B."/>
            <person name="Grigoriev I."/>
            <person name="Martin F."/>
            <person name="Perotto S."/>
        </authorList>
    </citation>
    <scope>NUCLEOTIDE SEQUENCE [LARGE SCALE GENOMIC DNA]</scope>
    <source>
        <strain evidence="2 3">F</strain>
    </source>
</reference>
<dbReference type="STRING" id="1149755.A0A2J6R4I7"/>
<dbReference type="OrthoDB" id="5125733at2759"/>
<accession>A0A2J6R4I7</accession>
<evidence type="ECO:0000259" key="1">
    <source>
        <dbReference type="Pfam" id="PF06985"/>
    </source>
</evidence>
<protein>
    <submittedName>
        <fullName evidence="2">HET-domain-containing protein</fullName>
    </submittedName>
</protein>
<dbReference type="InterPro" id="IPR010730">
    <property type="entry name" value="HET"/>
</dbReference>
<proteinExistence type="predicted"/>
<organism evidence="2 3">
    <name type="scientific">Hyaloscypha variabilis (strain UAMH 11265 / GT02V1 / F)</name>
    <name type="common">Meliniomyces variabilis</name>
    <dbReference type="NCBI Taxonomy" id="1149755"/>
    <lineage>
        <taxon>Eukaryota</taxon>
        <taxon>Fungi</taxon>
        <taxon>Dikarya</taxon>
        <taxon>Ascomycota</taxon>
        <taxon>Pezizomycotina</taxon>
        <taxon>Leotiomycetes</taxon>
        <taxon>Helotiales</taxon>
        <taxon>Hyaloscyphaceae</taxon>
        <taxon>Hyaloscypha</taxon>
        <taxon>Hyaloscypha variabilis</taxon>
    </lineage>
</organism>
<evidence type="ECO:0000313" key="2">
    <source>
        <dbReference type="EMBL" id="PMD33434.1"/>
    </source>
</evidence>
<keyword evidence="3" id="KW-1185">Reference proteome</keyword>
<feature type="domain" description="Heterokaryon incompatibility" evidence="1">
    <location>
        <begin position="193"/>
        <end position="353"/>
    </location>
</feature>
<dbReference type="EMBL" id="KZ613956">
    <property type="protein sequence ID" value="PMD33434.1"/>
    <property type="molecule type" value="Genomic_DNA"/>
</dbReference>
<name>A0A2J6R4I7_HYAVF</name>
<dbReference type="PANTHER" id="PTHR33112:SF16">
    <property type="entry name" value="HETEROKARYON INCOMPATIBILITY DOMAIN-CONTAINING PROTEIN"/>
    <property type="match status" value="1"/>
</dbReference>
<dbReference type="PANTHER" id="PTHR33112">
    <property type="entry name" value="DOMAIN PROTEIN, PUTATIVE-RELATED"/>
    <property type="match status" value="1"/>
</dbReference>
<gene>
    <name evidence="2" type="ORF">L207DRAFT_639542</name>
</gene>
<evidence type="ECO:0000313" key="3">
    <source>
        <dbReference type="Proteomes" id="UP000235786"/>
    </source>
</evidence>
<dbReference type="AlphaFoldDB" id="A0A2J6R4I7"/>
<dbReference type="Pfam" id="PF06985">
    <property type="entry name" value="HET"/>
    <property type="match status" value="1"/>
</dbReference>
<sequence>MYCIKCQDILDLDILLSTHSNYPGNDGQPQPREHYESFAAMEESARAGCELCRLACSVPSGSYLAELRSLPPEESAISWEFAAHDILHFESRARRQNMSPQEPRFRGLALSPVEGDQLTTLIDGIFTSRPLARDISSDSCFELASYWLRTCLKTHGLKCQSPLVKLPTRVLDVGGLGDAYCRLHCSKGKLGDWFTLSHCWGGKVPMITTLGNFEARCEGMLLNDLPQTFQDAILITRKLGYQYLWIDSLCIIQDSKRDWEEESGKMADVYACAVLNISADSSANPYEGIFSSANGKKMSDSLGRFTNRPSRLQLTLQSAKRGIQSTVYVRPQNGDVPIDVASVLQERAWVFQEAALSHRRLRYTTDGLRWSCRAVHDACHEYHPHEINTIVENKPECSSVYDIPKRNSSLSRYVRNLHRGPIRKEMIWWYDQVCDYVGRKLTYPTDRFPALSGLAHEFMDRTSYHYSTGIIDEDFRRGILWMTHGASVNLAYAPSWSWAVIDGVPRIEGQKCGIYDTWNMYHLFDCHEVVREGVFHYDSAPYTQLSLRGLCQNLVQLRDLHSFRFKYGDSKVEGMSRLAKIPTNEWNRIDLSVDRMESSVESFLEREDVIFLQIACFTTGQFAEECSLLHTKFSHSYALILEPTGKHVEKPRGGFGEAYRRLGVAIIAHEGKEEAGWKLERFTII</sequence>
<dbReference type="Proteomes" id="UP000235786">
    <property type="component" value="Unassembled WGS sequence"/>
</dbReference>